<dbReference type="Gene3D" id="3.40.50.2020">
    <property type="match status" value="1"/>
</dbReference>
<evidence type="ECO:0000259" key="1">
    <source>
        <dbReference type="Pfam" id="PF00156"/>
    </source>
</evidence>
<feature type="domain" description="Phosphoribosyltransferase" evidence="1">
    <location>
        <begin position="30"/>
        <end position="152"/>
    </location>
</feature>
<dbReference type="InterPro" id="IPR050408">
    <property type="entry name" value="HGPRT"/>
</dbReference>
<dbReference type="GO" id="GO:0005829">
    <property type="term" value="C:cytosol"/>
    <property type="evidence" value="ECO:0007669"/>
    <property type="project" value="TreeGrafter"/>
</dbReference>
<dbReference type="GO" id="GO:0004422">
    <property type="term" value="F:hypoxanthine phosphoribosyltransferase activity"/>
    <property type="evidence" value="ECO:0007669"/>
    <property type="project" value="TreeGrafter"/>
</dbReference>
<dbReference type="InterPro" id="IPR029057">
    <property type="entry name" value="PRTase-like"/>
</dbReference>
<dbReference type="GO" id="GO:0032264">
    <property type="term" value="P:IMP salvage"/>
    <property type="evidence" value="ECO:0007669"/>
    <property type="project" value="TreeGrafter"/>
</dbReference>
<dbReference type="GO" id="GO:0006178">
    <property type="term" value="P:guanine salvage"/>
    <property type="evidence" value="ECO:0007669"/>
    <property type="project" value="TreeGrafter"/>
</dbReference>
<dbReference type="EMBL" id="LAZR01000002">
    <property type="protein sequence ID" value="KKO11765.1"/>
    <property type="molecule type" value="Genomic_DNA"/>
</dbReference>
<dbReference type="GO" id="GO:0032263">
    <property type="term" value="P:GMP salvage"/>
    <property type="evidence" value="ECO:0007669"/>
    <property type="project" value="TreeGrafter"/>
</dbReference>
<dbReference type="AlphaFoldDB" id="A0A0F9W651"/>
<gene>
    <name evidence="2" type="ORF">LCGC14_0012660</name>
</gene>
<sequence>MSERTPDLQPDMTHLQQVMDQAQCLYSEADIEHALDALATQITEVLAGRNPLVLCVMNGGIVLTGRLAPRLNFLLQMDYIHATRYREQMQGSDLQWRVTPATSLKGRTLLILDDIFDEGETLAGIKSWCEGKGAQAVYTAVLIDKQHDRKTAELKKADFTALTAEDKYLFGYGMDYKGYWRNAPGIYAVNF</sequence>
<dbReference type="SUPFAM" id="SSF53271">
    <property type="entry name" value="PRTase-like"/>
    <property type="match status" value="1"/>
</dbReference>
<accession>A0A0F9W651</accession>
<dbReference type="Pfam" id="PF00156">
    <property type="entry name" value="Pribosyltran"/>
    <property type="match status" value="1"/>
</dbReference>
<dbReference type="PANTHER" id="PTHR43340">
    <property type="entry name" value="HYPOXANTHINE-GUANINE PHOSPHORIBOSYLTRANSFERASE"/>
    <property type="match status" value="1"/>
</dbReference>
<proteinExistence type="predicted"/>
<dbReference type="NCBIfam" id="NF006605">
    <property type="entry name" value="PRK09162.1"/>
    <property type="match status" value="1"/>
</dbReference>
<protein>
    <recommendedName>
        <fullName evidence="1">Phosphoribosyltransferase domain-containing protein</fullName>
    </recommendedName>
</protein>
<name>A0A0F9W651_9ZZZZ</name>
<reference evidence="2" key="1">
    <citation type="journal article" date="2015" name="Nature">
        <title>Complex archaea that bridge the gap between prokaryotes and eukaryotes.</title>
        <authorList>
            <person name="Spang A."/>
            <person name="Saw J.H."/>
            <person name="Jorgensen S.L."/>
            <person name="Zaremba-Niedzwiedzka K."/>
            <person name="Martijn J."/>
            <person name="Lind A.E."/>
            <person name="van Eijk R."/>
            <person name="Schleper C."/>
            <person name="Guy L."/>
            <person name="Ettema T.J."/>
        </authorList>
    </citation>
    <scope>NUCLEOTIDE SEQUENCE</scope>
</reference>
<evidence type="ECO:0000313" key="2">
    <source>
        <dbReference type="EMBL" id="KKO11765.1"/>
    </source>
</evidence>
<organism evidence="2">
    <name type="scientific">marine sediment metagenome</name>
    <dbReference type="NCBI Taxonomy" id="412755"/>
    <lineage>
        <taxon>unclassified sequences</taxon>
        <taxon>metagenomes</taxon>
        <taxon>ecological metagenomes</taxon>
    </lineage>
</organism>
<comment type="caution">
    <text evidence="2">The sequence shown here is derived from an EMBL/GenBank/DDBJ whole genome shotgun (WGS) entry which is preliminary data.</text>
</comment>
<dbReference type="GO" id="GO:0046100">
    <property type="term" value="P:hypoxanthine metabolic process"/>
    <property type="evidence" value="ECO:0007669"/>
    <property type="project" value="TreeGrafter"/>
</dbReference>
<dbReference type="InterPro" id="IPR000836">
    <property type="entry name" value="PRTase_dom"/>
</dbReference>
<dbReference type="GO" id="GO:0000287">
    <property type="term" value="F:magnesium ion binding"/>
    <property type="evidence" value="ECO:0007669"/>
    <property type="project" value="TreeGrafter"/>
</dbReference>
<dbReference type="CDD" id="cd06223">
    <property type="entry name" value="PRTases_typeI"/>
    <property type="match status" value="1"/>
</dbReference>
<dbReference type="PANTHER" id="PTHR43340:SF1">
    <property type="entry name" value="HYPOXANTHINE PHOSPHORIBOSYLTRANSFERASE"/>
    <property type="match status" value="1"/>
</dbReference>